<sequence length="164" mass="19154">MNSDEESGLHYNRYRYYEPENGRYISADPIGLAGGINLYSYGPNPLNWIDPLGLKCWSTARKDFWIREARTNPHRYSRNNLERMIEGKALGMKIEVFNYKTGKLEVKDVSMEIHHRSLPQRGGSPKANEQWNLEKATPWGHEAMDPYRHTGYRLERIILGPNSW</sequence>
<dbReference type="InterPro" id="IPR050708">
    <property type="entry name" value="T6SS_VgrG/RHS"/>
</dbReference>
<dbReference type="NCBIfam" id="TIGR03696">
    <property type="entry name" value="Rhs_assc_core"/>
    <property type="match status" value="1"/>
</dbReference>
<evidence type="ECO:0000313" key="8">
    <source>
        <dbReference type="EMBL" id="EBX8630638.1"/>
    </source>
</evidence>
<proteinExistence type="inferred from homology"/>
<dbReference type="AlphaFoldDB" id="A0A5W7SCG2"/>
<evidence type="ECO:0000256" key="2">
    <source>
        <dbReference type="ARBA" id="ARBA00022529"/>
    </source>
</evidence>
<keyword evidence="4" id="KW-0255">Endonuclease</keyword>
<evidence type="ECO:0000256" key="5">
    <source>
        <dbReference type="ARBA" id="ARBA00022801"/>
    </source>
</evidence>
<keyword evidence="5" id="KW-0378">Hydrolase</keyword>
<dbReference type="Gene3D" id="2.180.10.10">
    <property type="entry name" value="RHS repeat-associated core"/>
    <property type="match status" value="1"/>
</dbReference>
<dbReference type="EMBL" id="AAHMLI010000064">
    <property type="protein sequence ID" value="EBX8630638.1"/>
    <property type="molecule type" value="Genomic_DNA"/>
</dbReference>
<keyword evidence="2" id="KW-0929">Antimicrobial</keyword>
<keyword evidence="6" id="KW-0044">Antibiotic</keyword>
<evidence type="ECO:0000256" key="3">
    <source>
        <dbReference type="ARBA" id="ARBA00022722"/>
    </source>
</evidence>
<keyword evidence="7" id="KW-0078">Bacteriocin</keyword>
<keyword evidence="3" id="KW-0540">Nuclease</keyword>
<evidence type="ECO:0000256" key="4">
    <source>
        <dbReference type="ARBA" id="ARBA00022759"/>
    </source>
</evidence>
<evidence type="ECO:0000256" key="7">
    <source>
        <dbReference type="ARBA" id="ARBA00023048"/>
    </source>
</evidence>
<accession>A0A5W7SCG2</accession>
<dbReference type="InterPro" id="IPR044925">
    <property type="entry name" value="His-Me_finger_sf"/>
</dbReference>
<comment type="caution">
    <text evidence="8">The sequence shown here is derived from an EMBL/GenBank/DDBJ whole genome shotgun (WGS) entry which is preliminary data.</text>
</comment>
<dbReference type="GO" id="GO:0042742">
    <property type="term" value="P:defense response to bacterium"/>
    <property type="evidence" value="ECO:0007669"/>
    <property type="project" value="UniProtKB-KW"/>
</dbReference>
<reference evidence="8" key="1">
    <citation type="submission" date="2018-07" db="EMBL/GenBank/DDBJ databases">
        <authorList>
            <person name="Ashton P.M."/>
            <person name="Dallman T."/>
            <person name="Nair S."/>
            <person name="De Pinna E."/>
            <person name="Peters T."/>
            <person name="Grant K."/>
        </authorList>
    </citation>
    <scope>NUCLEOTIDE SEQUENCE</scope>
    <source>
        <strain evidence="8">242348</strain>
    </source>
</reference>
<organism evidence="8">
    <name type="scientific">Salmonella enterica subsp. enterica serovar Kintambo</name>
    <dbReference type="NCBI Taxonomy" id="1192730"/>
    <lineage>
        <taxon>Bacteria</taxon>
        <taxon>Pseudomonadati</taxon>
        <taxon>Pseudomonadota</taxon>
        <taxon>Gammaproteobacteria</taxon>
        <taxon>Enterobacterales</taxon>
        <taxon>Enterobacteriaceae</taxon>
        <taxon>Salmonella</taxon>
    </lineage>
</organism>
<evidence type="ECO:0000256" key="1">
    <source>
        <dbReference type="ARBA" id="ARBA00006811"/>
    </source>
</evidence>
<protein>
    <submittedName>
        <fullName evidence="8">RHS repeat-associated core domain-containing protein</fullName>
    </submittedName>
</protein>
<name>A0A5W7SCG2_SALET</name>
<dbReference type="SUPFAM" id="SSF54060">
    <property type="entry name" value="His-Me finger endonucleases"/>
    <property type="match status" value="1"/>
</dbReference>
<dbReference type="InterPro" id="IPR022385">
    <property type="entry name" value="Rhs_assc_core"/>
</dbReference>
<dbReference type="GO" id="GO:0004519">
    <property type="term" value="F:endonuclease activity"/>
    <property type="evidence" value="ECO:0007669"/>
    <property type="project" value="UniProtKB-KW"/>
</dbReference>
<dbReference type="GO" id="GO:0031640">
    <property type="term" value="P:killing of cells of another organism"/>
    <property type="evidence" value="ECO:0007669"/>
    <property type="project" value="UniProtKB-KW"/>
</dbReference>
<dbReference type="GO" id="GO:0016787">
    <property type="term" value="F:hydrolase activity"/>
    <property type="evidence" value="ECO:0007669"/>
    <property type="project" value="UniProtKB-KW"/>
</dbReference>
<comment type="similarity">
    <text evidence="1">Belongs to the colicin/pyosin nuclease family.</text>
</comment>
<dbReference type="PANTHER" id="PTHR32305:SF15">
    <property type="entry name" value="PROTEIN RHSA-RELATED"/>
    <property type="match status" value="1"/>
</dbReference>
<evidence type="ECO:0000256" key="6">
    <source>
        <dbReference type="ARBA" id="ARBA00023022"/>
    </source>
</evidence>
<dbReference type="Gene3D" id="3.90.540.10">
    <property type="entry name" value="Colicin/pyocin, DNase domain"/>
    <property type="match status" value="1"/>
</dbReference>
<gene>
    <name evidence="8" type="ORF">DTU03_24620</name>
</gene>
<dbReference type="InterPro" id="IPR037146">
    <property type="entry name" value="Colicin/pyocin_DNase_dom_sf"/>
</dbReference>
<dbReference type="PANTHER" id="PTHR32305">
    <property type="match status" value="1"/>
</dbReference>